<proteinExistence type="predicted"/>
<comment type="caution">
    <text evidence="1">The sequence shown here is derived from an EMBL/GenBank/DDBJ whole genome shotgun (WGS) entry which is preliminary data.</text>
</comment>
<reference evidence="1 2" key="1">
    <citation type="journal article" date="2019" name="Int. J. Syst. Evol. Microbiol.">
        <title>The Global Catalogue of Microorganisms (GCM) 10K type strain sequencing project: providing services to taxonomists for standard genome sequencing and annotation.</title>
        <authorList>
            <consortium name="The Broad Institute Genomics Platform"/>
            <consortium name="The Broad Institute Genome Sequencing Center for Infectious Disease"/>
            <person name="Wu L."/>
            <person name="Ma J."/>
        </authorList>
    </citation>
    <scope>NUCLEOTIDE SEQUENCE [LARGE SCALE GENOMIC DNA]</scope>
    <source>
        <strain evidence="1 2">CGMCC 1.12124</strain>
    </source>
</reference>
<dbReference type="AlphaFoldDB" id="A0ABD5R2W7"/>
<organism evidence="1 2">
    <name type="scientific">Halorubrum rubrum</name>
    <dbReference type="NCBI Taxonomy" id="1126240"/>
    <lineage>
        <taxon>Archaea</taxon>
        <taxon>Methanobacteriati</taxon>
        <taxon>Methanobacteriota</taxon>
        <taxon>Stenosarchaea group</taxon>
        <taxon>Halobacteria</taxon>
        <taxon>Halobacteriales</taxon>
        <taxon>Haloferacaceae</taxon>
        <taxon>Halorubrum</taxon>
    </lineage>
</organism>
<accession>A0ABD5R2W7</accession>
<dbReference type="RefSeq" id="WP_256411868.1">
    <property type="nucleotide sequence ID" value="NZ_JANHDM010000006.1"/>
</dbReference>
<name>A0ABD5R2W7_9EURY</name>
<evidence type="ECO:0000313" key="1">
    <source>
        <dbReference type="EMBL" id="MFC5279313.1"/>
    </source>
</evidence>
<keyword evidence="2" id="KW-1185">Reference proteome</keyword>
<protein>
    <submittedName>
        <fullName evidence="1">Uncharacterized protein</fullName>
    </submittedName>
</protein>
<gene>
    <name evidence="1" type="ORF">ACFPM1_11185</name>
</gene>
<dbReference type="Proteomes" id="UP001596118">
    <property type="component" value="Unassembled WGS sequence"/>
</dbReference>
<dbReference type="EMBL" id="JBHSKY010000008">
    <property type="protein sequence ID" value="MFC5279313.1"/>
    <property type="molecule type" value="Genomic_DNA"/>
</dbReference>
<evidence type="ECO:0000313" key="2">
    <source>
        <dbReference type="Proteomes" id="UP001596118"/>
    </source>
</evidence>
<sequence>MSKYILNVSTIQQGHKIQLIKEVREKWGDDRTDVGDKVAFFEDDDGNIILEPAGKPDE</sequence>